<accession>A0AAD5LYJ0</accession>
<dbReference type="GO" id="GO:0010521">
    <property type="term" value="F:telomerase inhibitor activity"/>
    <property type="evidence" value="ECO:0007669"/>
    <property type="project" value="TreeGrafter"/>
</dbReference>
<dbReference type="PANTHER" id="PTHR33905:SF1">
    <property type="entry name" value="CST COMPLEX SUBUNIT TEN1"/>
    <property type="match status" value="1"/>
</dbReference>
<name>A0AAD5LYJ0_PYTIN</name>
<dbReference type="Pfam" id="PF15490">
    <property type="entry name" value="Ten1_2"/>
    <property type="match status" value="1"/>
</dbReference>
<comment type="caution">
    <text evidence="1">The sequence shown here is derived from an EMBL/GenBank/DDBJ whole genome shotgun (WGS) entry which is preliminary data.</text>
</comment>
<dbReference type="GO" id="GO:0042162">
    <property type="term" value="F:telomeric DNA binding"/>
    <property type="evidence" value="ECO:0007669"/>
    <property type="project" value="TreeGrafter"/>
</dbReference>
<evidence type="ECO:0008006" key="3">
    <source>
        <dbReference type="Google" id="ProtNLM"/>
    </source>
</evidence>
<evidence type="ECO:0000313" key="1">
    <source>
        <dbReference type="EMBL" id="KAJ0397734.1"/>
    </source>
</evidence>
<evidence type="ECO:0000313" key="2">
    <source>
        <dbReference type="Proteomes" id="UP001209570"/>
    </source>
</evidence>
<protein>
    <recommendedName>
        <fullName evidence="3">CST complex subunit TEN1</fullName>
    </recommendedName>
</protein>
<proteinExistence type="predicted"/>
<keyword evidence="2" id="KW-1185">Reference proteome</keyword>
<dbReference type="EMBL" id="JAKCXM010000240">
    <property type="protein sequence ID" value="KAJ0397734.1"/>
    <property type="molecule type" value="Genomic_DNA"/>
</dbReference>
<dbReference type="GO" id="GO:0032211">
    <property type="term" value="P:negative regulation of telomere maintenance via telomerase"/>
    <property type="evidence" value="ECO:0007669"/>
    <property type="project" value="TreeGrafter"/>
</dbReference>
<dbReference type="InterPro" id="IPR029146">
    <property type="entry name" value="Ten1_animal_plant"/>
</dbReference>
<dbReference type="GO" id="GO:0003697">
    <property type="term" value="F:single-stranded DNA binding"/>
    <property type="evidence" value="ECO:0007669"/>
    <property type="project" value="InterPro"/>
</dbReference>
<dbReference type="AlphaFoldDB" id="A0AAD5LYJ0"/>
<sequence>MARNISDTISHGEIVQIAEVLRDPRLQQRSVRITGKLESYDASNHIALVSFQGAQLTVETRICALEGVELAIGSMYQFIGETYRSHADVRLRARVARNVDNLDIDLFLQALELRRKFLASQ</sequence>
<dbReference type="Proteomes" id="UP001209570">
    <property type="component" value="Unassembled WGS sequence"/>
</dbReference>
<dbReference type="InterPro" id="IPR012340">
    <property type="entry name" value="NA-bd_OB-fold"/>
</dbReference>
<dbReference type="Gene3D" id="2.40.50.140">
    <property type="entry name" value="Nucleic acid-binding proteins"/>
    <property type="match status" value="1"/>
</dbReference>
<organism evidence="1 2">
    <name type="scientific">Pythium insidiosum</name>
    <name type="common">Pythiosis disease agent</name>
    <dbReference type="NCBI Taxonomy" id="114742"/>
    <lineage>
        <taxon>Eukaryota</taxon>
        <taxon>Sar</taxon>
        <taxon>Stramenopiles</taxon>
        <taxon>Oomycota</taxon>
        <taxon>Peronosporomycetes</taxon>
        <taxon>Pythiales</taxon>
        <taxon>Pythiaceae</taxon>
        <taxon>Pythium</taxon>
    </lineage>
</organism>
<gene>
    <name evidence="1" type="ORF">P43SY_007202</name>
</gene>
<reference evidence="1" key="1">
    <citation type="submission" date="2021-12" db="EMBL/GenBank/DDBJ databases">
        <title>Prjna785345.</title>
        <authorList>
            <person name="Rujirawat T."/>
            <person name="Krajaejun T."/>
        </authorList>
    </citation>
    <scope>NUCLEOTIDE SEQUENCE</scope>
    <source>
        <strain evidence="1">Pi057C3</strain>
    </source>
</reference>
<dbReference type="PANTHER" id="PTHR33905">
    <property type="entry name" value="CST COMPLEX SUBUNIT TEN1"/>
    <property type="match status" value="1"/>
</dbReference>
<dbReference type="GO" id="GO:1990879">
    <property type="term" value="C:CST complex"/>
    <property type="evidence" value="ECO:0007669"/>
    <property type="project" value="InterPro"/>
</dbReference>